<organism evidence="1 2">
    <name type="scientific">Galerina marginata (strain CBS 339.88)</name>
    <dbReference type="NCBI Taxonomy" id="685588"/>
    <lineage>
        <taxon>Eukaryota</taxon>
        <taxon>Fungi</taxon>
        <taxon>Dikarya</taxon>
        <taxon>Basidiomycota</taxon>
        <taxon>Agaricomycotina</taxon>
        <taxon>Agaricomycetes</taxon>
        <taxon>Agaricomycetidae</taxon>
        <taxon>Agaricales</taxon>
        <taxon>Agaricineae</taxon>
        <taxon>Strophariaceae</taxon>
        <taxon>Galerina</taxon>
    </lineage>
</organism>
<dbReference type="Proteomes" id="UP000027222">
    <property type="component" value="Unassembled WGS sequence"/>
</dbReference>
<sequence length="153" mass="17374">MFRGDEHETVAALVRAHDVVCDSYSREKVHEDGVEAAGSTRAPREMLALMKVDGSWQVKEGVGGTFEVDLLRLHWEFPFASDEVLQPNKCETGAGALKTNVSSTVVHEGYLKAYRSIRPQSHNEQQWLQRRKNPRVERKLSLEKARNLARESE</sequence>
<keyword evidence="2" id="KW-1185">Reference proteome</keyword>
<name>A0A067SKU2_GALM3</name>
<dbReference type="AlphaFoldDB" id="A0A067SKU2"/>
<accession>A0A067SKU2</accession>
<evidence type="ECO:0000313" key="2">
    <source>
        <dbReference type="Proteomes" id="UP000027222"/>
    </source>
</evidence>
<gene>
    <name evidence="1" type="ORF">GALMADRAFT_1349839</name>
</gene>
<protein>
    <submittedName>
        <fullName evidence="1">Uncharacterized protein</fullName>
    </submittedName>
</protein>
<dbReference type="EMBL" id="KL142396">
    <property type="protein sequence ID" value="KDR70647.1"/>
    <property type="molecule type" value="Genomic_DNA"/>
</dbReference>
<dbReference type="HOGENOM" id="CLU_1713398_0_0_1"/>
<evidence type="ECO:0000313" key="1">
    <source>
        <dbReference type="EMBL" id="KDR70647.1"/>
    </source>
</evidence>
<proteinExistence type="predicted"/>
<reference evidence="2" key="1">
    <citation type="journal article" date="2014" name="Proc. Natl. Acad. Sci. U.S.A.">
        <title>Extensive sampling of basidiomycete genomes demonstrates inadequacy of the white-rot/brown-rot paradigm for wood decay fungi.</title>
        <authorList>
            <person name="Riley R."/>
            <person name="Salamov A.A."/>
            <person name="Brown D.W."/>
            <person name="Nagy L.G."/>
            <person name="Floudas D."/>
            <person name="Held B.W."/>
            <person name="Levasseur A."/>
            <person name="Lombard V."/>
            <person name="Morin E."/>
            <person name="Otillar R."/>
            <person name="Lindquist E.A."/>
            <person name="Sun H."/>
            <person name="LaButti K.M."/>
            <person name="Schmutz J."/>
            <person name="Jabbour D."/>
            <person name="Luo H."/>
            <person name="Baker S.E."/>
            <person name="Pisabarro A.G."/>
            <person name="Walton J.D."/>
            <person name="Blanchette R.A."/>
            <person name="Henrissat B."/>
            <person name="Martin F."/>
            <person name="Cullen D."/>
            <person name="Hibbett D.S."/>
            <person name="Grigoriev I.V."/>
        </authorList>
    </citation>
    <scope>NUCLEOTIDE SEQUENCE [LARGE SCALE GENOMIC DNA]</scope>
    <source>
        <strain evidence="2">CBS 339.88</strain>
    </source>
</reference>